<dbReference type="AlphaFoldDB" id="A0A8C5H981"/>
<dbReference type="GO" id="GO:0030246">
    <property type="term" value="F:carbohydrate binding"/>
    <property type="evidence" value="ECO:0007669"/>
    <property type="project" value="UniProtKB-UniRule"/>
</dbReference>
<evidence type="ECO:0000256" key="2">
    <source>
        <dbReference type="ARBA" id="ARBA00010905"/>
    </source>
</evidence>
<keyword evidence="3" id="KW-0964">Secreted</keyword>
<evidence type="ECO:0000313" key="9">
    <source>
        <dbReference type="Ensembl" id="ENSGWIP00000041286.1"/>
    </source>
</evidence>
<comment type="subcellular location">
    <subcellularLocation>
        <location evidence="1">Secreted</location>
    </subcellularLocation>
</comment>
<evidence type="ECO:0000256" key="4">
    <source>
        <dbReference type="ARBA" id="ARBA00022729"/>
    </source>
</evidence>
<keyword evidence="6" id="KW-1015">Disulfide bond</keyword>
<evidence type="ECO:0000256" key="6">
    <source>
        <dbReference type="ARBA" id="ARBA00023157"/>
    </source>
</evidence>
<evidence type="ECO:0000256" key="3">
    <source>
        <dbReference type="ARBA" id="ARBA00022525"/>
    </source>
</evidence>
<evidence type="ECO:0000256" key="1">
    <source>
        <dbReference type="ARBA" id="ARBA00004613"/>
    </source>
</evidence>
<dbReference type="PANTHER" id="PTHR14592">
    <property type="entry name" value="UNCHARACTERIZED FAM3"/>
    <property type="match status" value="1"/>
</dbReference>
<dbReference type="Pfam" id="PF15711">
    <property type="entry name" value="ILEI"/>
    <property type="match status" value="1"/>
</dbReference>
<comment type="similarity">
    <text evidence="2">Belongs to the FAM3 family.</text>
</comment>
<dbReference type="Ensembl" id="ENSGWIT00000044850.1">
    <property type="protein sequence ID" value="ENSGWIP00000041286.1"/>
    <property type="gene ID" value="ENSGWIG00000020814.1"/>
</dbReference>
<sequence length="265" mass="29176">MRYRTALQLAAAAVVILITWGISIGARQKIRCFLGFKTEDKPELTVTAPPSKCGLSKACRHDHFAIQIRSGGANVVGPNICFDGKIVMAHLLNNVGLGLNIVVVDGETAVIEKKGYLNMESGNTEDILAYLKSIKPGQIVLVASFDDVTKKMTPEMREIFVSMGSTLIRSVKPRDSWVFAGRAGTRIKSVFEKRAVNDEKTNVHDGWPEIVETSIQMETIAECTQPIGFDFLFLRLSIKVNAETVHENKATCHNSKQVNMILALT</sequence>
<reference evidence="9" key="1">
    <citation type="submission" date="2020-06" db="EMBL/GenBank/DDBJ databases">
        <authorList>
            <consortium name="Wellcome Sanger Institute Data Sharing"/>
        </authorList>
    </citation>
    <scope>NUCLEOTIDE SEQUENCE [LARGE SCALE GENOMIC DNA]</scope>
</reference>
<protein>
    <submittedName>
        <fullName evidence="9">Protein FAM3C-like</fullName>
    </submittedName>
</protein>
<proteinExistence type="inferred from homology"/>
<keyword evidence="5 7" id="KW-0430">Lectin</keyword>
<dbReference type="Proteomes" id="UP000694680">
    <property type="component" value="Chromosome 5"/>
</dbReference>
<dbReference type="GO" id="GO:0005576">
    <property type="term" value="C:extracellular region"/>
    <property type="evidence" value="ECO:0007669"/>
    <property type="project" value="UniProtKB-SubCell"/>
</dbReference>
<keyword evidence="4" id="KW-0732">Signal</keyword>
<reference evidence="9" key="2">
    <citation type="submission" date="2025-08" db="UniProtKB">
        <authorList>
            <consortium name="Ensembl"/>
        </authorList>
    </citation>
    <scope>IDENTIFICATION</scope>
</reference>
<accession>A0A8C5H981</accession>
<name>A0A8C5H981_GOUWI</name>
<keyword evidence="10" id="KW-1185">Reference proteome</keyword>
<gene>
    <name evidence="9" type="primary">LOC114463731</name>
</gene>
<feature type="domain" description="ILEI/PANDER" evidence="8">
    <location>
        <begin position="98"/>
        <end position="184"/>
    </location>
</feature>
<evidence type="ECO:0000256" key="5">
    <source>
        <dbReference type="ARBA" id="ARBA00022734"/>
    </source>
</evidence>
<evidence type="ECO:0000313" key="10">
    <source>
        <dbReference type="Proteomes" id="UP000694680"/>
    </source>
</evidence>
<dbReference type="InterPro" id="IPR039477">
    <property type="entry name" value="ILEI/PANDER_dom"/>
</dbReference>
<dbReference type="InterPro" id="IPR039220">
    <property type="entry name" value="FAM3"/>
</dbReference>
<evidence type="ECO:0000256" key="7">
    <source>
        <dbReference type="PROSITE-ProRule" id="PRU01375"/>
    </source>
</evidence>
<organism evidence="9 10">
    <name type="scientific">Gouania willdenowi</name>
    <name type="common">Blunt-snouted clingfish</name>
    <name type="synonym">Lepadogaster willdenowi</name>
    <dbReference type="NCBI Taxonomy" id="441366"/>
    <lineage>
        <taxon>Eukaryota</taxon>
        <taxon>Metazoa</taxon>
        <taxon>Chordata</taxon>
        <taxon>Craniata</taxon>
        <taxon>Vertebrata</taxon>
        <taxon>Euteleostomi</taxon>
        <taxon>Actinopterygii</taxon>
        <taxon>Neopterygii</taxon>
        <taxon>Teleostei</taxon>
        <taxon>Neoteleostei</taxon>
        <taxon>Acanthomorphata</taxon>
        <taxon>Ovalentaria</taxon>
        <taxon>Blenniimorphae</taxon>
        <taxon>Blenniiformes</taxon>
        <taxon>Gobiesocoidei</taxon>
        <taxon>Gobiesocidae</taxon>
        <taxon>Gobiesocinae</taxon>
        <taxon>Gouania</taxon>
    </lineage>
</organism>
<dbReference type="PROSITE" id="PS52031">
    <property type="entry name" value="GG_LECTIN"/>
    <property type="match status" value="1"/>
</dbReference>
<evidence type="ECO:0000259" key="8">
    <source>
        <dbReference type="Pfam" id="PF15711"/>
    </source>
</evidence>
<reference evidence="9" key="3">
    <citation type="submission" date="2025-09" db="UniProtKB">
        <authorList>
            <consortium name="Ensembl"/>
        </authorList>
    </citation>
    <scope>IDENTIFICATION</scope>
</reference>